<evidence type="ECO:0000256" key="1">
    <source>
        <dbReference type="SAM" id="SignalP"/>
    </source>
</evidence>
<keyword evidence="4" id="KW-1185">Reference proteome</keyword>
<accession>A0ABZ1CRR9</accession>
<feature type="signal peptide" evidence="1">
    <location>
        <begin position="1"/>
        <end position="19"/>
    </location>
</feature>
<dbReference type="SUPFAM" id="SSF55486">
    <property type="entry name" value="Metalloproteases ('zincins'), catalytic domain"/>
    <property type="match status" value="1"/>
</dbReference>
<dbReference type="InterPro" id="IPR024079">
    <property type="entry name" value="MetalloPept_cat_dom_sf"/>
</dbReference>
<feature type="chain" id="PRO_5046842289" description="Putative peptidase domain-containing protein" evidence="1">
    <location>
        <begin position="20"/>
        <end position="263"/>
    </location>
</feature>
<feature type="domain" description="Putative peptidase" evidence="2">
    <location>
        <begin position="18"/>
        <end position="256"/>
    </location>
</feature>
<keyword evidence="1" id="KW-0732">Signal</keyword>
<name>A0ABZ1CRR9_9TREE</name>
<dbReference type="InterPro" id="IPR039124">
    <property type="entry name" value="PRA1-like"/>
</dbReference>
<gene>
    <name evidence="3" type="ORF">IL334_001394</name>
</gene>
<evidence type="ECO:0000313" key="4">
    <source>
        <dbReference type="Proteomes" id="UP001329825"/>
    </source>
</evidence>
<evidence type="ECO:0000259" key="2">
    <source>
        <dbReference type="Pfam" id="PF13933"/>
    </source>
</evidence>
<dbReference type="Gene3D" id="3.40.390.10">
    <property type="entry name" value="Collagenase (Catalytic Domain)"/>
    <property type="match status" value="1"/>
</dbReference>
<reference evidence="3 4" key="1">
    <citation type="submission" date="2024-01" db="EMBL/GenBank/DDBJ databases">
        <title>Comparative genomics of Cryptococcus and Kwoniella reveals pathogenesis evolution and contrasting modes of karyotype evolution via chromosome fusion or intercentromeric recombination.</title>
        <authorList>
            <person name="Coelho M.A."/>
            <person name="David-Palma M."/>
            <person name="Shea T."/>
            <person name="Bowers K."/>
            <person name="McGinley-Smith S."/>
            <person name="Mohammad A.W."/>
            <person name="Gnirke A."/>
            <person name="Yurkov A.M."/>
            <person name="Nowrousian M."/>
            <person name="Sun S."/>
            <person name="Cuomo C.A."/>
            <person name="Heitman J."/>
        </authorList>
    </citation>
    <scope>NUCLEOTIDE SEQUENCE [LARGE SCALE GENOMIC DNA]</scope>
    <source>
        <strain evidence="3">CBS 11374</strain>
    </source>
</reference>
<dbReference type="Proteomes" id="UP001329825">
    <property type="component" value="Chromosome 2"/>
</dbReference>
<dbReference type="GeneID" id="87953525"/>
<dbReference type="Pfam" id="PF13933">
    <property type="entry name" value="HRXXH"/>
    <property type="match status" value="1"/>
</dbReference>
<protein>
    <recommendedName>
        <fullName evidence="2">Putative peptidase domain-containing protein</fullName>
    </recommendedName>
</protein>
<dbReference type="EMBL" id="CP141882">
    <property type="protein sequence ID" value="WRT64462.1"/>
    <property type="molecule type" value="Genomic_DNA"/>
</dbReference>
<sequence length="263" mass="28480">MFAHLSSALFLGLPLLAIASPVARSTTSESLSIDPLSALKPNTTLWSAGASNTFSVWGNSCNTTQLELIGEGLAQTFKLVEHGRDHLRRYGNDSYFQRWFGKTNDPNTLQGLFDRIVSGDKGNVSFTCDDIDNTCNGKYGIIPGYFSSSTPELTVVCPTYYLSKFPMDELCTRGNTITSQGSESTDGSWFLHRLLHLPIASGGLLKDVVDSAHDAVELAKGVNATQSIHNIHSIQYYALDVYASDILLPGEGCLGDTSVQVSE</sequence>
<proteinExistence type="predicted"/>
<dbReference type="RefSeq" id="XP_062789202.1">
    <property type="nucleotide sequence ID" value="XM_062933151.1"/>
</dbReference>
<organism evidence="3 4">
    <name type="scientific">Kwoniella shivajii</name>
    <dbReference type="NCBI Taxonomy" id="564305"/>
    <lineage>
        <taxon>Eukaryota</taxon>
        <taxon>Fungi</taxon>
        <taxon>Dikarya</taxon>
        <taxon>Basidiomycota</taxon>
        <taxon>Agaricomycotina</taxon>
        <taxon>Tremellomycetes</taxon>
        <taxon>Tremellales</taxon>
        <taxon>Cryptococcaceae</taxon>
        <taxon>Kwoniella</taxon>
    </lineage>
</organism>
<evidence type="ECO:0000313" key="3">
    <source>
        <dbReference type="EMBL" id="WRT64462.1"/>
    </source>
</evidence>
<dbReference type="PANTHER" id="PTHR39399:SF1">
    <property type="entry name" value="PROTEIN ZPS1"/>
    <property type="match status" value="1"/>
</dbReference>
<dbReference type="PANTHER" id="PTHR39399">
    <property type="entry name" value="PROTEIN ZPS1"/>
    <property type="match status" value="1"/>
</dbReference>
<dbReference type="InterPro" id="IPR029482">
    <property type="entry name" value="HRXXH"/>
</dbReference>